<dbReference type="InterPro" id="IPR006640">
    <property type="entry name" value="SprT-like_domain"/>
</dbReference>
<organism evidence="2 3">
    <name type="scientific">Arenibacter nanhaiticus</name>
    <dbReference type="NCBI Taxonomy" id="558155"/>
    <lineage>
        <taxon>Bacteria</taxon>
        <taxon>Pseudomonadati</taxon>
        <taxon>Bacteroidota</taxon>
        <taxon>Flavobacteriia</taxon>
        <taxon>Flavobacteriales</taxon>
        <taxon>Flavobacteriaceae</taxon>
        <taxon>Arenibacter</taxon>
    </lineage>
</organism>
<proteinExistence type="predicted"/>
<dbReference type="Pfam" id="PF10263">
    <property type="entry name" value="SprT-like"/>
    <property type="match status" value="1"/>
</dbReference>
<evidence type="ECO:0000259" key="1">
    <source>
        <dbReference type="Pfam" id="PF10263"/>
    </source>
</evidence>
<dbReference type="OrthoDB" id="9787302at2"/>
<dbReference type="AlphaFoldDB" id="A0A1M6MUY4"/>
<evidence type="ECO:0000313" key="2">
    <source>
        <dbReference type="EMBL" id="SHJ87315.1"/>
    </source>
</evidence>
<reference evidence="2 3" key="1">
    <citation type="submission" date="2016-11" db="EMBL/GenBank/DDBJ databases">
        <authorList>
            <person name="Jaros S."/>
            <person name="Januszkiewicz K."/>
            <person name="Wedrychowicz H."/>
        </authorList>
    </citation>
    <scope>NUCLEOTIDE SEQUENCE [LARGE SCALE GENOMIC DNA]</scope>
    <source>
        <strain evidence="2 3">CGMCC 1.8863</strain>
    </source>
</reference>
<dbReference type="RefSeq" id="WP_072765972.1">
    <property type="nucleotide sequence ID" value="NZ_FQYX01000048.1"/>
</dbReference>
<name>A0A1M6MUY4_9FLAO</name>
<dbReference type="STRING" id="558155.SAMN04487911_1489"/>
<dbReference type="Proteomes" id="UP000184231">
    <property type="component" value="Unassembled WGS sequence"/>
</dbReference>
<accession>A0A1M6MUY4</accession>
<protein>
    <submittedName>
        <fullName evidence="2">SprT-like family protein</fullName>
    </submittedName>
</protein>
<dbReference type="GO" id="GO:0006950">
    <property type="term" value="P:response to stress"/>
    <property type="evidence" value="ECO:0007669"/>
    <property type="project" value="UniProtKB-ARBA"/>
</dbReference>
<dbReference type="EMBL" id="FQYX01000048">
    <property type="protein sequence ID" value="SHJ87315.1"/>
    <property type="molecule type" value="Genomic_DNA"/>
</dbReference>
<sequence>MNASSFAENPSSKFYGLFQFIFDYYNRALFQGQIKDCLIVITRRKNVMGHYSYRRWYHMEERETDELALNPSMFVRFPLIEICQTMVHEMCHGWQYHYGTPSRPGYHNSEWAQKMQSLGLMPSHNGEVGGKTTGQRMNDYPIKEGRFLAATEKLMNDRIFAGLYLEVNPEILSQITQDRPLYEQVKDLVLVQEEARPRNKKQKVKYSCGCSNVWGKPGLSMSCNHCGKLFTA</sequence>
<evidence type="ECO:0000313" key="3">
    <source>
        <dbReference type="Proteomes" id="UP000184231"/>
    </source>
</evidence>
<keyword evidence="3" id="KW-1185">Reference proteome</keyword>
<gene>
    <name evidence="2" type="ORF">SAMN04487911_1489</name>
</gene>
<feature type="domain" description="SprT-like" evidence="1">
    <location>
        <begin position="21"/>
        <end position="119"/>
    </location>
</feature>